<evidence type="ECO:0000256" key="1">
    <source>
        <dbReference type="ARBA" id="ARBA00005336"/>
    </source>
</evidence>
<dbReference type="InterPro" id="IPR050288">
    <property type="entry name" value="Cellulose_deg_GH3"/>
</dbReference>
<dbReference type="SMART" id="SM01217">
    <property type="entry name" value="Fn3_like"/>
    <property type="match status" value="1"/>
</dbReference>
<dbReference type="SUPFAM" id="SSF56988">
    <property type="entry name" value="Anthrax protective antigen"/>
    <property type="match status" value="1"/>
</dbReference>
<dbReference type="Pfam" id="PF14310">
    <property type="entry name" value="Fn3-like"/>
    <property type="match status" value="1"/>
</dbReference>
<keyword evidence="3" id="KW-0119">Carbohydrate metabolism</keyword>
<dbReference type="InterPro" id="IPR013783">
    <property type="entry name" value="Ig-like_fold"/>
</dbReference>
<protein>
    <submittedName>
        <fullName evidence="7">Beta-glucosidase</fullName>
        <ecNumber evidence="7">3.2.1.21</ecNumber>
    </submittedName>
</protein>
<accession>A0A840PLJ1</accession>
<dbReference type="InterPro" id="IPR002772">
    <property type="entry name" value="Glyco_hydro_3_C"/>
</dbReference>
<proteinExistence type="inferred from homology"/>
<evidence type="ECO:0000313" key="8">
    <source>
        <dbReference type="Proteomes" id="UP000578449"/>
    </source>
</evidence>
<keyword evidence="4 7" id="KW-0326">Glycosidase</keyword>
<evidence type="ECO:0000259" key="6">
    <source>
        <dbReference type="PROSITE" id="PS51820"/>
    </source>
</evidence>
<reference evidence="7 8" key="1">
    <citation type="submission" date="2020-08" db="EMBL/GenBank/DDBJ databases">
        <title>Genomic Encyclopedia of Type Strains, Phase IV (KMG-IV): sequencing the most valuable type-strain genomes for metagenomic binning, comparative biology and taxonomic classification.</title>
        <authorList>
            <person name="Goeker M."/>
        </authorList>
    </citation>
    <scope>NUCLEOTIDE SEQUENCE [LARGE SCALE GENOMIC DNA]</scope>
    <source>
        <strain evidence="7 8">DSM 45615</strain>
    </source>
</reference>
<evidence type="ECO:0000256" key="3">
    <source>
        <dbReference type="ARBA" id="ARBA00023277"/>
    </source>
</evidence>
<dbReference type="EC" id="3.2.1.21" evidence="7"/>
<dbReference type="SUPFAM" id="SSF51445">
    <property type="entry name" value="(Trans)glycosidases"/>
    <property type="match status" value="1"/>
</dbReference>
<dbReference type="InterPro" id="IPR017853">
    <property type="entry name" value="GH"/>
</dbReference>
<dbReference type="Gene3D" id="3.20.20.300">
    <property type="entry name" value="Glycoside hydrolase, family 3, N-terminal domain"/>
    <property type="match status" value="1"/>
</dbReference>
<dbReference type="Proteomes" id="UP000578449">
    <property type="component" value="Unassembled WGS sequence"/>
</dbReference>
<dbReference type="InterPro" id="IPR036962">
    <property type="entry name" value="Glyco_hydro_3_N_sf"/>
</dbReference>
<dbReference type="PRINTS" id="PR00133">
    <property type="entry name" value="GLHYDRLASE3"/>
</dbReference>
<keyword evidence="8" id="KW-1185">Reference proteome</keyword>
<dbReference type="InterPro" id="IPR019800">
    <property type="entry name" value="Glyco_hydro_3_AS"/>
</dbReference>
<dbReference type="PANTHER" id="PTHR42715">
    <property type="entry name" value="BETA-GLUCOSIDASE"/>
    <property type="match status" value="1"/>
</dbReference>
<dbReference type="Gene3D" id="3.40.50.1700">
    <property type="entry name" value="Glycoside hydrolase family 3 C-terminal domain"/>
    <property type="match status" value="1"/>
</dbReference>
<dbReference type="PROSITE" id="PS00775">
    <property type="entry name" value="GLYCOSYL_HYDROL_F3"/>
    <property type="match status" value="1"/>
</dbReference>
<sequence>MTAQATPRTGAGDAEVGTPEREPAAAVARLDPRRRARLTAGESGWSTLAAPEVGLSSMLMGDGPLGLVSPTFDERETALLLPCATALGATWDTGVVRSVGLALGSEAARRGYAAVYAPNLNLVRTGLSGRTFEMFSEDPLLTGRLGAAFVAGLQSQGVASCPKHLVCNDTETERQRMSATVDEATLREVYLRPFEMALRDAGAWMVMTAYNRLNGVACNAHAGLISIVKDEWAWDGLVISDYFAVKETLAPALAGLDLEMPGPAIYLGERLAEEVAAGRLPQERVDDAVIRLLRLARRVGALAGSGREVSAPGEHVPAEAAPAVLTAAAAASFTLVRNEGRVLPLRPERLRRLAVIGPNATRPCYQGATFGRVRPAGHAATPWEAVRDRFGSTCEVVYEPGVPRTRPEPLGAFPVTTPDGEPGVLLEHFRGASAAPVLGEVRADSAFIWFGEVPGAGPTTEPGSLRLTAVFTPETDGRHVFAAGGSGETVLYIDGTEIARRPAPAVDDVMGQVARAEMTPGEAELTAGVPVTVVVEMTSPGARVQALTVGCLPPEPPGALRRAVEAAAGADAVVLVVGDVLETSRESRDMASSALPAEQAELIREVAAVNPRTVVVVNAGRPVHAPWADDVAGLLFAWLPGQGFGTALAAVLDGELEPAGRMPVSVPCRDEDRSTWGERLDADLALDYTATEPIGYRHLRRSGLRPRFAFGEGLGYTRWEHRDARAERTADGRVEVTVSVANVGERRGREVVQVYVRGPGERDVRLAGFAGVRLDPGESADVAILLDERAFARWDTAGGGWSVAPGRHEILAGRSSVELPHSLTVEL</sequence>
<evidence type="ECO:0000256" key="2">
    <source>
        <dbReference type="ARBA" id="ARBA00022801"/>
    </source>
</evidence>
<feature type="region of interest" description="Disordered" evidence="5">
    <location>
        <begin position="1"/>
        <end position="26"/>
    </location>
</feature>
<dbReference type="GO" id="GO:0008422">
    <property type="term" value="F:beta-glucosidase activity"/>
    <property type="evidence" value="ECO:0007669"/>
    <property type="project" value="UniProtKB-EC"/>
</dbReference>
<dbReference type="Pfam" id="PF01915">
    <property type="entry name" value="Glyco_hydro_3_C"/>
    <property type="match status" value="1"/>
</dbReference>
<comment type="caution">
    <text evidence="7">The sequence shown here is derived from an EMBL/GenBank/DDBJ whole genome shotgun (WGS) entry which is preliminary data.</text>
</comment>
<dbReference type="SUPFAM" id="SSF52279">
    <property type="entry name" value="Beta-D-glucan exohydrolase, C-terminal domain"/>
    <property type="match status" value="1"/>
</dbReference>
<feature type="domain" description="PA14" evidence="6">
    <location>
        <begin position="419"/>
        <end position="567"/>
    </location>
</feature>
<dbReference type="AlphaFoldDB" id="A0A840PLJ1"/>
<dbReference type="InterPro" id="IPR036881">
    <property type="entry name" value="Glyco_hydro_3_C_sf"/>
</dbReference>
<dbReference type="EMBL" id="JACHGN010000023">
    <property type="protein sequence ID" value="MBB5138490.1"/>
    <property type="molecule type" value="Genomic_DNA"/>
</dbReference>
<dbReference type="Pfam" id="PF00933">
    <property type="entry name" value="Glyco_hydro_3"/>
    <property type="match status" value="1"/>
</dbReference>
<dbReference type="InterPro" id="IPR001764">
    <property type="entry name" value="Glyco_hydro_3_N"/>
</dbReference>
<dbReference type="PANTHER" id="PTHR42715:SF10">
    <property type="entry name" value="BETA-GLUCOSIDASE"/>
    <property type="match status" value="1"/>
</dbReference>
<organism evidence="7 8">
    <name type="scientific">Thermocatellispora tengchongensis</name>
    <dbReference type="NCBI Taxonomy" id="1073253"/>
    <lineage>
        <taxon>Bacteria</taxon>
        <taxon>Bacillati</taxon>
        <taxon>Actinomycetota</taxon>
        <taxon>Actinomycetes</taxon>
        <taxon>Streptosporangiales</taxon>
        <taxon>Streptosporangiaceae</taxon>
        <taxon>Thermocatellispora</taxon>
    </lineage>
</organism>
<comment type="similarity">
    <text evidence="1 4">Belongs to the glycosyl hydrolase 3 family.</text>
</comment>
<name>A0A840PLJ1_9ACTN</name>
<dbReference type="Gene3D" id="2.60.40.10">
    <property type="entry name" value="Immunoglobulins"/>
    <property type="match status" value="1"/>
</dbReference>
<dbReference type="PROSITE" id="PS51820">
    <property type="entry name" value="PA14"/>
    <property type="match status" value="1"/>
</dbReference>
<evidence type="ECO:0000256" key="5">
    <source>
        <dbReference type="SAM" id="MobiDB-lite"/>
    </source>
</evidence>
<gene>
    <name evidence="7" type="ORF">HNP84_008244</name>
</gene>
<dbReference type="InterPro" id="IPR037524">
    <property type="entry name" value="PA14/GLEYA"/>
</dbReference>
<evidence type="ECO:0000313" key="7">
    <source>
        <dbReference type="EMBL" id="MBB5138490.1"/>
    </source>
</evidence>
<dbReference type="InterPro" id="IPR026891">
    <property type="entry name" value="Fn3-like"/>
</dbReference>
<dbReference type="GO" id="GO:0005975">
    <property type="term" value="P:carbohydrate metabolic process"/>
    <property type="evidence" value="ECO:0007669"/>
    <property type="project" value="InterPro"/>
</dbReference>
<evidence type="ECO:0000256" key="4">
    <source>
        <dbReference type="RuleBase" id="RU361161"/>
    </source>
</evidence>
<dbReference type="Gene3D" id="2.60.120.260">
    <property type="entry name" value="Galactose-binding domain-like"/>
    <property type="match status" value="1"/>
</dbReference>
<keyword evidence="2 4" id="KW-0378">Hydrolase</keyword>
<dbReference type="RefSeq" id="WP_185055358.1">
    <property type="nucleotide sequence ID" value="NZ_BAABIX010000019.1"/>
</dbReference>